<dbReference type="InterPro" id="IPR018060">
    <property type="entry name" value="HTH_AraC"/>
</dbReference>
<dbReference type="KEGG" id="run:DR864_00655"/>
<protein>
    <recommendedName>
        <fullName evidence="3">HTH araC/xylS-type domain-containing protein</fullName>
    </recommendedName>
</protein>
<dbReference type="OrthoDB" id="799767at2"/>
<keyword evidence="5" id="KW-1185">Reference proteome</keyword>
<dbReference type="GO" id="GO:0043565">
    <property type="term" value="F:sequence-specific DNA binding"/>
    <property type="evidence" value="ECO:0007669"/>
    <property type="project" value="InterPro"/>
</dbReference>
<dbReference type="GO" id="GO:0003700">
    <property type="term" value="F:DNA-binding transcription factor activity"/>
    <property type="evidence" value="ECO:0007669"/>
    <property type="project" value="InterPro"/>
</dbReference>
<dbReference type="AlphaFoldDB" id="A0A344TCG5"/>
<dbReference type="RefSeq" id="WP_114065123.1">
    <property type="nucleotide sequence ID" value="NZ_CP030850.1"/>
</dbReference>
<feature type="domain" description="HTH araC/xylS-type" evidence="3">
    <location>
        <begin position="79"/>
        <end position="178"/>
    </location>
</feature>
<dbReference type="PANTHER" id="PTHR47893:SF1">
    <property type="entry name" value="REGULATORY PROTEIN PCHR"/>
    <property type="match status" value="1"/>
</dbReference>
<keyword evidence="1" id="KW-0805">Transcription regulation</keyword>
<evidence type="ECO:0000256" key="1">
    <source>
        <dbReference type="ARBA" id="ARBA00023015"/>
    </source>
</evidence>
<evidence type="ECO:0000313" key="4">
    <source>
        <dbReference type="EMBL" id="AXE16336.1"/>
    </source>
</evidence>
<accession>A0A344TCG5</accession>
<dbReference type="InterPro" id="IPR053142">
    <property type="entry name" value="PchR_regulatory_protein"/>
</dbReference>
<keyword evidence="2" id="KW-0804">Transcription</keyword>
<dbReference type="SUPFAM" id="SSF46689">
    <property type="entry name" value="Homeodomain-like"/>
    <property type="match status" value="2"/>
</dbReference>
<dbReference type="SMART" id="SM00342">
    <property type="entry name" value="HTH_ARAC"/>
    <property type="match status" value="1"/>
</dbReference>
<evidence type="ECO:0000259" key="3">
    <source>
        <dbReference type="PROSITE" id="PS01124"/>
    </source>
</evidence>
<dbReference type="InterPro" id="IPR009057">
    <property type="entry name" value="Homeodomain-like_sf"/>
</dbReference>
<dbReference type="PROSITE" id="PS01124">
    <property type="entry name" value="HTH_ARAC_FAMILY_2"/>
    <property type="match status" value="1"/>
</dbReference>
<name>A0A344TCG5_9BACT</name>
<evidence type="ECO:0000313" key="5">
    <source>
        <dbReference type="Proteomes" id="UP000251993"/>
    </source>
</evidence>
<sequence>MEVTNSVISTPSQPLYVNIHIESKELAMIVQFLLQSNIYFKVVSSPANIKQLEKNSDSTSLSIRKTTIKPNLMKYKGIEKIDSILDNYLANAKNPDMQQVAHSLGLSISIFKRVFKEMYGASFYEYYLNKKMKYAADLLLKGLRGGLVSEMIGYSQPIKFTKMFKKHFGVTPKKYQLQYKNANVA</sequence>
<reference evidence="4 5" key="1">
    <citation type="submission" date="2018-07" db="EMBL/GenBank/DDBJ databases">
        <title>Genome sequencing of Runella.</title>
        <authorList>
            <person name="Baek M.-G."/>
            <person name="Yi H."/>
        </authorList>
    </citation>
    <scope>NUCLEOTIDE SEQUENCE [LARGE SCALE GENOMIC DNA]</scope>
    <source>
        <strain evidence="4 5">HYN0085</strain>
    </source>
</reference>
<dbReference type="Proteomes" id="UP000251993">
    <property type="component" value="Chromosome"/>
</dbReference>
<dbReference type="Gene3D" id="1.10.10.60">
    <property type="entry name" value="Homeodomain-like"/>
    <property type="match status" value="2"/>
</dbReference>
<gene>
    <name evidence="4" type="ORF">DR864_00655</name>
</gene>
<dbReference type="Pfam" id="PF12833">
    <property type="entry name" value="HTH_18"/>
    <property type="match status" value="1"/>
</dbReference>
<evidence type="ECO:0000256" key="2">
    <source>
        <dbReference type="ARBA" id="ARBA00023163"/>
    </source>
</evidence>
<proteinExistence type="predicted"/>
<dbReference type="EMBL" id="CP030850">
    <property type="protein sequence ID" value="AXE16336.1"/>
    <property type="molecule type" value="Genomic_DNA"/>
</dbReference>
<organism evidence="4 5">
    <name type="scientific">Runella rosea</name>
    <dbReference type="NCBI Taxonomy" id="2259595"/>
    <lineage>
        <taxon>Bacteria</taxon>
        <taxon>Pseudomonadati</taxon>
        <taxon>Bacteroidota</taxon>
        <taxon>Cytophagia</taxon>
        <taxon>Cytophagales</taxon>
        <taxon>Spirosomataceae</taxon>
        <taxon>Runella</taxon>
    </lineage>
</organism>
<dbReference type="PANTHER" id="PTHR47893">
    <property type="entry name" value="REGULATORY PROTEIN PCHR"/>
    <property type="match status" value="1"/>
</dbReference>